<organism evidence="2 3">
    <name type="scientific">Romboutsia maritimum</name>
    <dbReference type="NCBI Taxonomy" id="2020948"/>
    <lineage>
        <taxon>Bacteria</taxon>
        <taxon>Bacillati</taxon>
        <taxon>Bacillota</taxon>
        <taxon>Clostridia</taxon>
        <taxon>Peptostreptococcales</taxon>
        <taxon>Peptostreptococcaceae</taxon>
        <taxon>Romboutsia</taxon>
    </lineage>
</organism>
<keyword evidence="3" id="KW-1185">Reference proteome</keyword>
<dbReference type="RefSeq" id="WP_095405269.1">
    <property type="nucleotide sequence ID" value="NZ_NOJZ02000049.1"/>
</dbReference>
<comment type="caution">
    <text evidence="2">The sequence shown here is derived from an EMBL/GenBank/DDBJ whole genome shotgun (WGS) entry which is preliminary data.</text>
</comment>
<feature type="transmembrane region" description="Helical" evidence="1">
    <location>
        <begin position="47"/>
        <end position="69"/>
    </location>
</feature>
<sequence>MKICSKCDSKIGILQRFKSSFSTIQYVCCEIECDKCKTRYKVRNKKAISITRSVLYFLFIVHISASFKFSITEKFIWVTIGCCLLNPIANFIVSYFADYKEIE</sequence>
<name>A0A371IPS9_9FIRM</name>
<protein>
    <submittedName>
        <fullName evidence="2">Uncharacterized protein</fullName>
    </submittedName>
</protein>
<feature type="transmembrane region" description="Helical" evidence="1">
    <location>
        <begin position="75"/>
        <end position="97"/>
    </location>
</feature>
<keyword evidence="1" id="KW-0472">Membrane</keyword>
<reference evidence="2 3" key="1">
    <citation type="journal article" date="2017" name="Genome Announc.">
        <title>Draft Genome Sequence of Romboutsia maritimum sp. nov. Strain CCRI-22766(T), Isolated from Coastal Estuarine Mud.</title>
        <authorList>
            <person name="Maheux A.F."/>
            <person name="Boudreau D.K."/>
            <person name="Berube E."/>
            <person name="Boissinot M."/>
            <person name="Raymond F."/>
            <person name="Brodeur S."/>
            <person name="Corbeil J."/>
            <person name="Brightwell G."/>
            <person name="Broda D."/>
            <person name="Omar R.F."/>
            <person name="Bergeron M.G."/>
        </authorList>
    </citation>
    <scope>NUCLEOTIDE SEQUENCE [LARGE SCALE GENOMIC DNA]</scope>
    <source>
        <strain evidence="2 3">CCRI-22766</strain>
    </source>
</reference>
<evidence type="ECO:0000256" key="1">
    <source>
        <dbReference type="SAM" id="Phobius"/>
    </source>
</evidence>
<dbReference type="OrthoDB" id="19094at186804"/>
<dbReference type="AlphaFoldDB" id="A0A371IPS9"/>
<accession>A0A371IPS9</accession>
<dbReference type="EMBL" id="NOJZ02000049">
    <property type="protein sequence ID" value="RDY22484.1"/>
    <property type="molecule type" value="Genomic_DNA"/>
</dbReference>
<evidence type="ECO:0000313" key="2">
    <source>
        <dbReference type="EMBL" id="RDY22484.1"/>
    </source>
</evidence>
<keyword evidence="1" id="KW-1133">Transmembrane helix</keyword>
<evidence type="ECO:0000313" key="3">
    <source>
        <dbReference type="Proteomes" id="UP000243494"/>
    </source>
</evidence>
<keyword evidence="1" id="KW-0812">Transmembrane</keyword>
<dbReference type="Proteomes" id="UP000243494">
    <property type="component" value="Unassembled WGS sequence"/>
</dbReference>
<proteinExistence type="predicted"/>
<gene>
    <name evidence="2" type="ORF">CHF27_013210</name>
</gene>